<evidence type="ECO:0000313" key="2">
    <source>
        <dbReference type="EMBL" id="KAH0574847.1"/>
    </source>
</evidence>
<sequence>MQNQVLDPQYRLFSNPYFNSFLFYSDNTLFQTNELFEIISQTPLPNFPHIANQGLFAPAYRYVTYYIDGKVIGQVLNHLYEFTETGVIAICQLPLKVVQEQDTYGKIAPIGSGIAVLAEKLFIGRMPDFQFRAAESVFQGVRIFGFMRSALLWTPHAVCQIQLQDSRLIQGPPLPLQSEFLCCSGGLLFLQTGDKFTIIDIAAMKFTEGPESHVRDFDEVVKLYTTGILPGTFLKLTRFHVQNFETKFHRWRKAIDDGEKPQPRSIITQIPRTSTGRRQLSMDEVQRNQVAVQQQMQVHMFPGQSVSINAVTQTEDSECICQEAARQAGDEFEEIGDVADVKIDGKTFAYRVQVSEKIVAYYRQKNQLMERRKNKEITDPKAILAIEALAKFGRK</sequence>
<keyword evidence="3" id="KW-1185">Reference proteome</keyword>
<reference evidence="1 2" key="1">
    <citation type="journal article" date="2014" name="PLoS Genet.">
        <title>The Genome of Spironucleus salmonicida Highlights a Fish Pathogen Adapted to Fluctuating Environments.</title>
        <authorList>
            <person name="Xu F."/>
            <person name="Jerlstrom-Hultqvist J."/>
            <person name="Einarsson E."/>
            <person name="Astvaldsson A."/>
            <person name="Svard S.G."/>
            <person name="Andersson J.O."/>
        </authorList>
    </citation>
    <scope>NUCLEOTIDE SEQUENCE</scope>
    <source>
        <strain evidence="2">ATCC 50377</strain>
    </source>
</reference>
<proteinExistence type="predicted"/>
<dbReference type="VEuPathDB" id="GiardiaDB:SS50377_22462"/>
<reference evidence="2" key="2">
    <citation type="submission" date="2020-12" db="EMBL/GenBank/DDBJ databases">
        <title>New Spironucleus salmonicida genome in near-complete chromosomes.</title>
        <authorList>
            <person name="Xu F."/>
            <person name="Kurt Z."/>
            <person name="Jimenez-Gonzalez A."/>
            <person name="Astvaldsson A."/>
            <person name="Andersson J.O."/>
            <person name="Svard S.G."/>
        </authorList>
    </citation>
    <scope>NUCLEOTIDE SEQUENCE</scope>
    <source>
        <strain evidence="2">ATCC 50377</strain>
    </source>
</reference>
<dbReference type="EMBL" id="KI546166">
    <property type="protein sequence ID" value="EST42047.1"/>
    <property type="molecule type" value="Genomic_DNA"/>
</dbReference>
<evidence type="ECO:0000313" key="3">
    <source>
        <dbReference type="Proteomes" id="UP000018208"/>
    </source>
</evidence>
<organism evidence="1">
    <name type="scientific">Spironucleus salmonicida</name>
    <dbReference type="NCBI Taxonomy" id="348837"/>
    <lineage>
        <taxon>Eukaryota</taxon>
        <taxon>Metamonada</taxon>
        <taxon>Diplomonadida</taxon>
        <taxon>Hexamitidae</taxon>
        <taxon>Hexamitinae</taxon>
        <taxon>Spironucleus</taxon>
    </lineage>
</organism>
<name>V6LC51_9EUKA</name>
<dbReference type="Proteomes" id="UP000018208">
    <property type="component" value="Unassembled WGS sequence"/>
</dbReference>
<evidence type="ECO:0000313" key="1">
    <source>
        <dbReference type="EMBL" id="EST42047.1"/>
    </source>
</evidence>
<gene>
    <name evidence="1" type="ORF">SS50377_18354</name>
    <name evidence="2" type="ORF">SS50377_22462</name>
</gene>
<protein>
    <submittedName>
        <fullName evidence="1">Uncharacterized protein</fullName>
    </submittedName>
</protein>
<accession>V6LC51</accession>
<dbReference type="EMBL" id="AUWU02000003">
    <property type="protein sequence ID" value="KAH0574847.1"/>
    <property type="molecule type" value="Genomic_DNA"/>
</dbReference>
<dbReference type="AlphaFoldDB" id="V6LC51"/>